<organism evidence="2 3">
    <name type="scientific">Leucosporidium creatinivorum</name>
    <dbReference type="NCBI Taxonomy" id="106004"/>
    <lineage>
        <taxon>Eukaryota</taxon>
        <taxon>Fungi</taxon>
        <taxon>Dikarya</taxon>
        <taxon>Basidiomycota</taxon>
        <taxon>Pucciniomycotina</taxon>
        <taxon>Microbotryomycetes</taxon>
        <taxon>Leucosporidiales</taxon>
        <taxon>Leucosporidium</taxon>
    </lineage>
</organism>
<accession>A0A1Y2EGC3</accession>
<dbReference type="Proteomes" id="UP000193467">
    <property type="component" value="Unassembled WGS sequence"/>
</dbReference>
<evidence type="ECO:0000313" key="2">
    <source>
        <dbReference type="EMBL" id="ORY70623.1"/>
    </source>
</evidence>
<reference evidence="2 3" key="1">
    <citation type="submission" date="2016-07" db="EMBL/GenBank/DDBJ databases">
        <title>Pervasive Adenine N6-methylation of Active Genes in Fungi.</title>
        <authorList>
            <consortium name="DOE Joint Genome Institute"/>
            <person name="Mondo S.J."/>
            <person name="Dannebaum R.O."/>
            <person name="Kuo R.C."/>
            <person name="Labutti K."/>
            <person name="Haridas S."/>
            <person name="Kuo A."/>
            <person name="Salamov A."/>
            <person name="Ahrendt S.R."/>
            <person name="Lipzen A."/>
            <person name="Sullivan W."/>
            <person name="Andreopoulos W.B."/>
            <person name="Clum A."/>
            <person name="Lindquist E."/>
            <person name="Daum C."/>
            <person name="Ramamoorthy G.K."/>
            <person name="Gryganskyi A."/>
            <person name="Culley D."/>
            <person name="Magnuson J.K."/>
            <person name="James T.Y."/>
            <person name="O'Malley M.A."/>
            <person name="Stajich J.E."/>
            <person name="Spatafora J.W."/>
            <person name="Visel A."/>
            <person name="Grigoriev I.V."/>
        </authorList>
    </citation>
    <scope>NUCLEOTIDE SEQUENCE [LARGE SCALE GENOMIC DNA]</scope>
    <source>
        <strain evidence="2 3">62-1032</strain>
    </source>
</reference>
<feature type="compositionally biased region" description="Low complexity" evidence="1">
    <location>
        <begin position="24"/>
        <end position="43"/>
    </location>
</feature>
<dbReference type="AlphaFoldDB" id="A0A1Y2EGC3"/>
<feature type="compositionally biased region" description="Polar residues" evidence="1">
    <location>
        <begin position="1"/>
        <end position="16"/>
    </location>
</feature>
<feature type="compositionally biased region" description="Pro residues" evidence="1">
    <location>
        <begin position="101"/>
        <end position="110"/>
    </location>
</feature>
<feature type="region of interest" description="Disordered" evidence="1">
    <location>
        <begin position="1"/>
        <end position="151"/>
    </location>
</feature>
<name>A0A1Y2EGC3_9BASI</name>
<evidence type="ECO:0000256" key="1">
    <source>
        <dbReference type="SAM" id="MobiDB-lite"/>
    </source>
</evidence>
<feature type="region of interest" description="Disordered" evidence="1">
    <location>
        <begin position="178"/>
        <end position="198"/>
    </location>
</feature>
<feature type="compositionally biased region" description="Low complexity" evidence="1">
    <location>
        <begin position="111"/>
        <end position="123"/>
    </location>
</feature>
<feature type="compositionally biased region" description="Pro residues" evidence="1">
    <location>
        <begin position="46"/>
        <end position="56"/>
    </location>
</feature>
<comment type="caution">
    <text evidence="2">The sequence shown here is derived from an EMBL/GenBank/DDBJ whole genome shotgun (WGS) entry which is preliminary data.</text>
</comment>
<feature type="compositionally biased region" description="Low complexity" evidence="1">
    <location>
        <begin position="80"/>
        <end position="100"/>
    </location>
</feature>
<dbReference type="EMBL" id="MCGR01000055">
    <property type="protein sequence ID" value="ORY70623.1"/>
    <property type="molecule type" value="Genomic_DNA"/>
</dbReference>
<keyword evidence="3" id="KW-1185">Reference proteome</keyword>
<feature type="region of interest" description="Disordered" evidence="1">
    <location>
        <begin position="212"/>
        <end position="245"/>
    </location>
</feature>
<gene>
    <name evidence="2" type="ORF">BCR35DRAFT_167050</name>
</gene>
<protein>
    <submittedName>
        <fullName evidence="2">Uncharacterized protein</fullName>
    </submittedName>
</protein>
<dbReference type="OrthoDB" id="2537073at2759"/>
<feature type="compositionally biased region" description="Acidic residues" evidence="1">
    <location>
        <begin position="221"/>
        <end position="237"/>
    </location>
</feature>
<dbReference type="InParanoid" id="A0A1Y2EGC3"/>
<proteinExistence type="predicted"/>
<sequence>MSTLAISPSSTPSHNALPQPPARRPSTLRRSSSSSIILAPIARFSPDPPAQMPPPIFDSKQSPTHYDSPSRPPVGGQHCSFSSSSSNTTSKGKGTAAEGQPAPPARPPIKPTTSSTSSGSSLLQRRRSSQGAHGRERPAFAITELKLPSLPTPPLAELPLELSQLDDKIPETIIGESSAAVTPASEGGGTPGAKAAIVERPFKPTRTFVATPFPEKKSFLPDDDDDDEDSSADEAEAGDTSRDTL</sequence>
<evidence type="ECO:0000313" key="3">
    <source>
        <dbReference type="Proteomes" id="UP000193467"/>
    </source>
</evidence>